<proteinExistence type="inferred from homology"/>
<dbReference type="Pfam" id="PF06749">
    <property type="entry name" value="DUF1218"/>
    <property type="match status" value="1"/>
</dbReference>
<evidence type="ECO:0000313" key="9">
    <source>
        <dbReference type="EMBL" id="KAG6507919.1"/>
    </source>
</evidence>
<evidence type="ECO:0000256" key="8">
    <source>
        <dbReference type="SAM" id="Phobius"/>
    </source>
</evidence>
<feature type="transmembrane region" description="Helical" evidence="8">
    <location>
        <begin position="106"/>
        <end position="131"/>
    </location>
</feature>
<evidence type="ECO:0000256" key="4">
    <source>
        <dbReference type="ARBA" id="ARBA00022989"/>
    </source>
</evidence>
<dbReference type="GO" id="GO:0012505">
    <property type="term" value="C:endomembrane system"/>
    <property type="evidence" value="ECO:0007669"/>
    <property type="project" value="UniProtKB-SubCell"/>
</dbReference>
<evidence type="ECO:0000256" key="5">
    <source>
        <dbReference type="ARBA" id="ARBA00023136"/>
    </source>
</evidence>
<reference evidence="9 10" key="1">
    <citation type="submission" date="2020-08" db="EMBL/GenBank/DDBJ databases">
        <title>Plant Genome Project.</title>
        <authorList>
            <person name="Zhang R.-G."/>
        </authorList>
    </citation>
    <scope>NUCLEOTIDE SEQUENCE [LARGE SCALE GENOMIC DNA]</scope>
    <source>
        <tissue evidence="9">Rhizome</tissue>
    </source>
</reference>
<evidence type="ECO:0000256" key="7">
    <source>
        <dbReference type="SAM" id="MobiDB-lite"/>
    </source>
</evidence>
<keyword evidence="4 8" id="KW-1133">Transmembrane helix</keyword>
<protein>
    <submittedName>
        <fullName evidence="9">Uncharacterized protein</fullName>
    </submittedName>
</protein>
<evidence type="ECO:0000256" key="3">
    <source>
        <dbReference type="ARBA" id="ARBA00022729"/>
    </source>
</evidence>
<evidence type="ECO:0000313" key="10">
    <source>
        <dbReference type="Proteomes" id="UP000734854"/>
    </source>
</evidence>
<dbReference type="InterPro" id="IPR009606">
    <property type="entry name" value="DEAL/Modifying_wall_lignin1/2"/>
</dbReference>
<keyword evidence="10" id="KW-1185">Reference proteome</keyword>
<evidence type="ECO:0000256" key="6">
    <source>
        <dbReference type="ARBA" id="ARBA00029467"/>
    </source>
</evidence>
<feature type="transmembrane region" description="Helical" evidence="8">
    <location>
        <begin position="143"/>
        <end position="164"/>
    </location>
</feature>
<comment type="caution">
    <text evidence="9">The sequence shown here is derived from an EMBL/GenBank/DDBJ whole genome shotgun (WGS) entry which is preliminary data.</text>
</comment>
<dbReference type="PANTHER" id="PTHR31769">
    <property type="entry name" value="OS07G0462200 PROTEIN-RELATED"/>
    <property type="match status" value="1"/>
</dbReference>
<dbReference type="AlphaFoldDB" id="A0A8J5L1Q3"/>
<feature type="transmembrane region" description="Helical" evidence="8">
    <location>
        <begin position="184"/>
        <end position="208"/>
    </location>
</feature>
<name>A0A8J5L1Q3_ZINOF</name>
<gene>
    <name evidence="9" type="ORF">ZIOFF_033273</name>
</gene>
<keyword evidence="3" id="KW-0732">Signal</keyword>
<comment type="subcellular location">
    <subcellularLocation>
        <location evidence="1">Endomembrane system</location>
        <topology evidence="1">Multi-pass membrane protein</topology>
    </subcellularLocation>
</comment>
<sequence>MSSKDVVSGRVVSATTRDSYSGPRPPSTWKMRSSSEIRCPAAVKLNITSSMARKEGVLICVLIVIMDIVAGILGIEAQVAQNKSKHLRVFIFECKEPVPEAYRLGLAAAILLLFAHAIANSFGGCVCIFSTEEFSRSSTNRQTAAATLLLSWIIVVVGFIMLIAGAMANAKSKSSCGLPHRHLLSIGGILCFVHGVFCVAYYSAATVVKMEAGMKMARDVAAPTTAERVQEIQP</sequence>
<feature type="region of interest" description="Disordered" evidence="7">
    <location>
        <begin position="1"/>
        <end position="27"/>
    </location>
</feature>
<comment type="similarity">
    <text evidence="6">Belongs to the DESIGUAL family.</text>
</comment>
<keyword evidence="2 8" id="KW-0812">Transmembrane</keyword>
<evidence type="ECO:0000256" key="1">
    <source>
        <dbReference type="ARBA" id="ARBA00004127"/>
    </source>
</evidence>
<dbReference type="Proteomes" id="UP000734854">
    <property type="component" value="Unassembled WGS sequence"/>
</dbReference>
<accession>A0A8J5L1Q3</accession>
<organism evidence="9 10">
    <name type="scientific">Zingiber officinale</name>
    <name type="common">Ginger</name>
    <name type="synonym">Amomum zingiber</name>
    <dbReference type="NCBI Taxonomy" id="94328"/>
    <lineage>
        <taxon>Eukaryota</taxon>
        <taxon>Viridiplantae</taxon>
        <taxon>Streptophyta</taxon>
        <taxon>Embryophyta</taxon>
        <taxon>Tracheophyta</taxon>
        <taxon>Spermatophyta</taxon>
        <taxon>Magnoliopsida</taxon>
        <taxon>Liliopsida</taxon>
        <taxon>Zingiberales</taxon>
        <taxon>Zingiberaceae</taxon>
        <taxon>Zingiber</taxon>
    </lineage>
</organism>
<dbReference type="EMBL" id="JACMSC010000009">
    <property type="protein sequence ID" value="KAG6507919.1"/>
    <property type="molecule type" value="Genomic_DNA"/>
</dbReference>
<keyword evidence="5 8" id="KW-0472">Membrane</keyword>
<evidence type="ECO:0000256" key="2">
    <source>
        <dbReference type="ARBA" id="ARBA00022692"/>
    </source>
</evidence>
<dbReference type="InterPro" id="IPR052222">
    <property type="entry name" value="DESIGUAL"/>
</dbReference>
<feature type="transmembrane region" description="Helical" evidence="8">
    <location>
        <begin position="56"/>
        <end position="75"/>
    </location>
</feature>